<sequence>MRTSFVALACAVFGAVTTVVAQGSPELITPITESVIGLHPFVEYKRPGHVVSEDTVVEVFLHNATVTAQLLPHPTFSPGNGPQDTANGTVNIDPTVFSEGTYGEIPLHVVAHVPFAEAYRSSVPLSDFTVKEISPFKGTVANIGIVVTLSYDA</sequence>
<protein>
    <submittedName>
        <fullName evidence="1">Uncharacterized protein</fullName>
    </submittedName>
</protein>
<keyword evidence="2" id="KW-1185">Reference proteome</keyword>
<organism evidence="1 2">
    <name type="scientific">Dichomitus squalens</name>
    <dbReference type="NCBI Taxonomy" id="114155"/>
    <lineage>
        <taxon>Eukaryota</taxon>
        <taxon>Fungi</taxon>
        <taxon>Dikarya</taxon>
        <taxon>Basidiomycota</taxon>
        <taxon>Agaricomycotina</taxon>
        <taxon>Agaricomycetes</taxon>
        <taxon>Polyporales</taxon>
        <taxon>Polyporaceae</taxon>
        <taxon>Dichomitus</taxon>
    </lineage>
</organism>
<reference evidence="1 2" key="1">
    <citation type="submission" date="2019-01" db="EMBL/GenBank/DDBJ databases">
        <title>Draft genome sequences of three monokaryotic isolates of the white-rot basidiomycete fungus Dichomitus squalens.</title>
        <authorList>
            <consortium name="DOE Joint Genome Institute"/>
            <person name="Lopez S.C."/>
            <person name="Andreopoulos B."/>
            <person name="Pangilinan J."/>
            <person name="Lipzen A."/>
            <person name="Riley R."/>
            <person name="Ahrendt S."/>
            <person name="Ng V."/>
            <person name="Barry K."/>
            <person name="Daum C."/>
            <person name="Grigoriev I.V."/>
            <person name="Hilden K.S."/>
            <person name="Makela M.R."/>
            <person name="de Vries R.P."/>
        </authorList>
    </citation>
    <scope>NUCLEOTIDE SEQUENCE [LARGE SCALE GENOMIC DNA]</scope>
    <source>
        <strain evidence="1 2">CBS 464.89</strain>
    </source>
</reference>
<dbReference type="AlphaFoldDB" id="A0A4Q9NE67"/>
<dbReference type="EMBL" id="ML145258">
    <property type="protein sequence ID" value="TBU52288.1"/>
    <property type="molecule type" value="Genomic_DNA"/>
</dbReference>
<proteinExistence type="predicted"/>
<accession>A0A4Q9NE67</accession>
<gene>
    <name evidence="1" type="ORF">BD310DRAFT_832540</name>
</gene>
<name>A0A4Q9NE67_9APHY</name>
<evidence type="ECO:0000313" key="2">
    <source>
        <dbReference type="Proteomes" id="UP000292082"/>
    </source>
</evidence>
<evidence type="ECO:0000313" key="1">
    <source>
        <dbReference type="EMBL" id="TBU52288.1"/>
    </source>
</evidence>
<dbReference type="Proteomes" id="UP000292082">
    <property type="component" value="Unassembled WGS sequence"/>
</dbReference>